<organism evidence="1 2">
    <name type="scientific">Folsomia candida</name>
    <name type="common">Springtail</name>
    <dbReference type="NCBI Taxonomy" id="158441"/>
    <lineage>
        <taxon>Eukaryota</taxon>
        <taxon>Metazoa</taxon>
        <taxon>Ecdysozoa</taxon>
        <taxon>Arthropoda</taxon>
        <taxon>Hexapoda</taxon>
        <taxon>Collembola</taxon>
        <taxon>Entomobryomorpha</taxon>
        <taxon>Isotomoidea</taxon>
        <taxon>Isotomidae</taxon>
        <taxon>Proisotominae</taxon>
        <taxon>Folsomia</taxon>
    </lineage>
</organism>
<evidence type="ECO:0000313" key="2">
    <source>
        <dbReference type="Proteomes" id="UP000198287"/>
    </source>
</evidence>
<dbReference type="EMBL" id="LNIX01000005">
    <property type="protein sequence ID" value="OXA53503.1"/>
    <property type="molecule type" value="Genomic_DNA"/>
</dbReference>
<accession>A0A226E7C4</accession>
<dbReference type="AlphaFoldDB" id="A0A226E7C4"/>
<keyword evidence="2" id="KW-1185">Reference proteome</keyword>
<reference evidence="1 2" key="1">
    <citation type="submission" date="2015-12" db="EMBL/GenBank/DDBJ databases">
        <title>The genome of Folsomia candida.</title>
        <authorList>
            <person name="Faddeeva A."/>
            <person name="Derks M.F."/>
            <person name="Anvar Y."/>
            <person name="Smit S."/>
            <person name="Van Straalen N."/>
            <person name="Roelofs D."/>
        </authorList>
    </citation>
    <scope>NUCLEOTIDE SEQUENCE [LARGE SCALE GENOMIC DNA]</scope>
    <source>
        <strain evidence="1 2">VU population</strain>
        <tissue evidence="1">Whole body</tissue>
    </source>
</reference>
<sequence>MGLSFGVILRVSKDQVPRGHRDKSGDKVSHNPTYGVSLERSRFQSTAVLNSGESRFLIFLPMDHQGVVPDRPKYIYSESSHRDLSNDTPYVGLCETLSPDLSRWPLKQGHAGRFRPTEFKSYQFLTCWSEKVVSFEFYFTPFQLELWISLIPFIVGVTMITSLYKRFSIYKEISFPLWLFVVQTLFEEPAFTPSRIEKAYFFRIDLNAPLKKVIPKTFASLECPGHYRDLDNVQDKKIPDILDHTNWGNFSNKIGYNLKLLDQYLDSVLVVKELQFGERYASNNCFSLLSLPRTEYEFAFQELLINNYLHFHLKLQEDRRMINISAATHTKFNLLLPVHSHVPKDYVTSDHENLTKLRQLVEKQLVKCDKSVYVGETEQINAKSLFLRRNYAGIKFEKGKDTMEFYPFGFTFIAQGPSVRKVPLLFRTIVETGVHRKLVQDEWSLMYFNVTGAVKLEQNETTESLLAGSLMTFFILWGTSIGIAITTLSYECRKIIYACATLCYRIILRACLNQRKNAENAESKPLSPYCDMSTTPKNMFSPNFMPIAQKMPKLGHGDVFRNDGDKVATPP</sequence>
<dbReference type="Proteomes" id="UP000198287">
    <property type="component" value="Unassembled WGS sequence"/>
</dbReference>
<comment type="caution">
    <text evidence="1">The sequence shown here is derived from an EMBL/GenBank/DDBJ whole genome shotgun (WGS) entry which is preliminary data.</text>
</comment>
<proteinExistence type="predicted"/>
<gene>
    <name evidence="1" type="ORF">Fcan01_11375</name>
</gene>
<name>A0A226E7C4_FOLCA</name>
<protein>
    <submittedName>
        <fullName evidence="1">Uncharacterized protein</fullName>
    </submittedName>
</protein>
<evidence type="ECO:0000313" key="1">
    <source>
        <dbReference type="EMBL" id="OXA53503.1"/>
    </source>
</evidence>